<proteinExistence type="predicted"/>
<dbReference type="InterPro" id="IPR016047">
    <property type="entry name" value="M23ase_b-sheet_dom"/>
</dbReference>
<dbReference type="GO" id="GO:0004222">
    <property type="term" value="F:metalloendopeptidase activity"/>
    <property type="evidence" value="ECO:0007669"/>
    <property type="project" value="TreeGrafter"/>
</dbReference>
<accession>K2J250</accession>
<comment type="caution">
    <text evidence="2">The sequence shown here is derived from an EMBL/GenBank/DDBJ whole genome shotgun (WGS) entry which is preliminary data.</text>
</comment>
<dbReference type="InterPro" id="IPR011055">
    <property type="entry name" value="Dup_hybrid_motif"/>
</dbReference>
<dbReference type="Gene3D" id="2.70.70.10">
    <property type="entry name" value="Glucose Permease (Domain IIA)"/>
    <property type="match status" value="1"/>
</dbReference>
<evidence type="ECO:0000313" key="2">
    <source>
        <dbReference type="EMBL" id="EKE69138.1"/>
    </source>
</evidence>
<name>K2J250_9GAMM</name>
<dbReference type="OrthoDB" id="9800107at2"/>
<dbReference type="AlphaFoldDB" id="K2J250"/>
<dbReference type="Pfam" id="PF01551">
    <property type="entry name" value="Peptidase_M23"/>
    <property type="match status" value="1"/>
</dbReference>
<keyword evidence="3" id="KW-1185">Reference proteome</keyword>
<dbReference type="RefSeq" id="WP_008486072.1">
    <property type="nucleotide sequence ID" value="NZ_AMRI01000026.1"/>
</dbReference>
<organism evidence="2 3">
    <name type="scientific">Gallaecimonas xiamenensis 3-C-1</name>
    <dbReference type="NCBI Taxonomy" id="745411"/>
    <lineage>
        <taxon>Bacteria</taxon>
        <taxon>Pseudomonadati</taxon>
        <taxon>Pseudomonadota</taxon>
        <taxon>Gammaproteobacteria</taxon>
        <taxon>Enterobacterales</taxon>
        <taxon>Gallaecimonadaceae</taxon>
        <taxon>Gallaecimonas</taxon>
    </lineage>
</organism>
<dbReference type="PATRIC" id="fig|745411.4.peg.3120"/>
<evidence type="ECO:0000259" key="1">
    <source>
        <dbReference type="Pfam" id="PF01551"/>
    </source>
</evidence>
<feature type="domain" description="M23ase beta-sheet core" evidence="1">
    <location>
        <begin position="50"/>
        <end position="137"/>
    </location>
</feature>
<dbReference type="PANTHER" id="PTHR21666:SF268">
    <property type="entry name" value="PEPTIDASE M23 DOMAIN-CONTAINING PROTEIN"/>
    <property type="match status" value="1"/>
</dbReference>
<reference evidence="2 3" key="1">
    <citation type="journal article" date="2012" name="J. Bacteriol.">
        <title>Genome Sequence of Gallaecimonas xiamenensis Type Strain 3-C-1.</title>
        <authorList>
            <person name="Lai Q."/>
            <person name="Wang L."/>
            <person name="Wang W."/>
            <person name="Shao Z."/>
        </authorList>
    </citation>
    <scope>NUCLEOTIDE SEQUENCE [LARGE SCALE GENOMIC DNA]</scope>
    <source>
        <strain evidence="2 3">3-C-1</strain>
    </source>
</reference>
<dbReference type="PANTHER" id="PTHR21666">
    <property type="entry name" value="PEPTIDASE-RELATED"/>
    <property type="match status" value="1"/>
</dbReference>
<dbReference type="STRING" id="745411.B3C1_15854"/>
<dbReference type="Proteomes" id="UP000006755">
    <property type="component" value="Unassembled WGS sequence"/>
</dbReference>
<dbReference type="CDD" id="cd12797">
    <property type="entry name" value="M23_peptidase"/>
    <property type="match status" value="1"/>
</dbReference>
<sequence length="167" mass="17943">MFKKAMWALAGLLLLGLLLPAGIAVPVAGANASSWHPKTFWYSPWGSSGTHKGVDIFAPKGTAVVAAAPGLVLWQGNLSKGGQVVLVLGAKWRLHYYAHLDQASTGGGRWLAKGEKLGTVGDSGNAKGKPPHLHYSLVSLLPYPWLIDGSEQGWKKMFYLDPIKRFP</sequence>
<dbReference type="eggNOG" id="COG0739">
    <property type="taxonomic scope" value="Bacteria"/>
</dbReference>
<dbReference type="EMBL" id="AMRI01000026">
    <property type="protein sequence ID" value="EKE69138.1"/>
    <property type="molecule type" value="Genomic_DNA"/>
</dbReference>
<evidence type="ECO:0000313" key="3">
    <source>
        <dbReference type="Proteomes" id="UP000006755"/>
    </source>
</evidence>
<gene>
    <name evidence="2" type="ORF">B3C1_15854</name>
</gene>
<dbReference type="InterPro" id="IPR050570">
    <property type="entry name" value="Cell_wall_metabolism_enzyme"/>
</dbReference>
<dbReference type="SUPFAM" id="SSF51261">
    <property type="entry name" value="Duplicated hybrid motif"/>
    <property type="match status" value="1"/>
</dbReference>
<protein>
    <recommendedName>
        <fullName evidence="1">M23ase beta-sheet core domain-containing protein</fullName>
    </recommendedName>
</protein>